<gene>
    <name evidence="8" type="ORF">S01H1_32966</name>
</gene>
<organism evidence="8">
    <name type="scientific">marine sediment metagenome</name>
    <dbReference type="NCBI Taxonomy" id="412755"/>
    <lineage>
        <taxon>unclassified sequences</taxon>
        <taxon>metagenomes</taxon>
        <taxon>ecological metagenomes</taxon>
    </lineage>
</organism>
<keyword evidence="6" id="KW-0460">Magnesium</keyword>
<dbReference type="Gene3D" id="3.90.190.20">
    <property type="entry name" value="Mur ligase, C-terminal domain"/>
    <property type="match status" value="1"/>
</dbReference>
<dbReference type="SUPFAM" id="SSF53623">
    <property type="entry name" value="MurD-like peptide ligases, catalytic domain"/>
    <property type="match status" value="1"/>
</dbReference>
<reference evidence="8" key="1">
    <citation type="journal article" date="2014" name="Front. Microbiol.">
        <title>High frequency of phylogenetically diverse reductive dehalogenase-homologous genes in deep subseafloor sedimentary metagenomes.</title>
        <authorList>
            <person name="Kawai M."/>
            <person name="Futagami T."/>
            <person name="Toyoda A."/>
            <person name="Takaki Y."/>
            <person name="Nishi S."/>
            <person name="Hori S."/>
            <person name="Arai W."/>
            <person name="Tsubouchi T."/>
            <person name="Morono Y."/>
            <person name="Uchiyama I."/>
            <person name="Ito T."/>
            <person name="Fujiyama A."/>
            <person name="Inagaki F."/>
            <person name="Takami H."/>
        </authorList>
    </citation>
    <scope>NUCLEOTIDE SEQUENCE</scope>
    <source>
        <strain evidence="8">Expedition CK06-06</strain>
    </source>
</reference>
<dbReference type="SUPFAM" id="SSF53244">
    <property type="entry name" value="MurD-like peptide ligases, peptide-binding domain"/>
    <property type="match status" value="1"/>
</dbReference>
<evidence type="ECO:0000256" key="5">
    <source>
        <dbReference type="ARBA" id="ARBA00022840"/>
    </source>
</evidence>
<proteinExistence type="inferred from homology"/>
<evidence type="ECO:0000256" key="6">
    <source>
        <dbReference type="ARBA" id="ARBA00022842"/>
    </source>
</evidence>
<dbReference type="AlphaFoldDB" id="X0W3P9"/>
<evidence type="ECO:0000256" key="4">
    <source>
        <dbReference type="ARBA" id="ARBA00022741"/>
    </source>
</evidence>
<dbReference type="InterPro" id="IPR001645">
    <property type="entry name" value="Folylpolyglutamate_synth"/>
</dbReference>
<dbReference type="EMBL" id="BARS01020444">
    <property type="protein sequence ID" value="GAG07351.1"/>
    <property type="molecule type" value="Genomic_DNA"/>
</dbReference>
<dbReference type="Gene3D" id="3.40.1190.10">
    <property type="entry name" value="Mur-like, catalytic domain"/>
    <property type="match status" value="1"/>
</dbReference>
<name>X0W3P9_9ZZZZ</name>
<keyword evidence="3" id="KW-0479">Metal-binding</keyword>
<dbReference type="GO" id="GO:0005524">
    <property type="term" value="F:ATP binding"/>
    <property type="evidence" value="ECO:0007669"/>
    <property type="project" value="UniProtKB-KW"/>
</dbReference>
<dbReference type="InterPro" id="IPR036615">
    <property type="entry name" value="Mur_ligase_C_dom_sf"/>
</dbReference>
<feature type="non-terminal residue" evidence="8">
    <location>
        <position position="1"/>
    </location>
</feature>
<evidence type="ECO:0000256" key="2">
    <source>
        <dbReference type="ARBA" id="ARBA00022598"/>
    </source>
</evidence>
<comment type="similarity">
    <text evidence="1">Belongs to the folylpolyglutamate synthase family.</text>
</comment>
<dbReference type="GO" id="GO:0008841">
    <property type="term" value="F:dihydrofolate synthase activity"/>
    <property type="evidence" value="ECO:0007669"/>
    <property type="project" value="TreeGrafter"/>
</dbReference>
<comment type="caution">
    <text evidence="8">The sequence shown here is derived from an EMBL/GenBank/DDBJ whole genome shotgun (WGS) entry which is preliminary data.</text>
</comment>
<dbReference type="InterPro" id="IPR036565">
    <property type="entry name" value="Mur-like_cat_sf"/>
</dbReference>
<keyword evidence="5" id="KW-0067">ATP-binding</keyword>
<evidence type="ECO:0000313" key="8">
    <source>
        <dbReference type="EMBL" id="GAG07351.1"/>
    </source>
</evidence>
<feature type="domain" description="Mur ligase C-terminal" evidence="7">
    <location>
        <begin position="86"/>
        <end position="205"/>
    </location>
</feature>
<sequence>GREKKAKVVQVGKDITWHKTGGDLYHQSLAIEGRTSKYQVDIPLLGDFQLENAATAVAALEILTSEGFDISDTDLAQGFGRVKWPGRFHIMQENPLVLVDGAHNVASMRGLISNIRKYFSYKRIFLVFGTSCDKDIAGIISELIALSPQVIVTRAGHSRAAPLSTLAEEFSRRGIESEIIETISEAISRALSIADRKDIVCVTGSLFVVAETLDYFSGG</sequence>
<evidence type="ECO:0000256" key="1">
    <source>
        <dbReference type="ARBA" id="ARBA00008276"/>
    </source>
</evidence>
<evidence type="ECO:0000259" key="7">
    <source>
        <dbReference type="Pfam" id="PF02875"/>
    </source>
</evidence>
<dbReference type="Pfam" id="PF02875">
    <property type="entry name" value="Mur_ligase_C"/>
    <property type="match status" value="1"/>
</dbReference>
<dbReference type="GO" id="GO:0046872">
    <property type="term" value="F:metal ion binding"/>
    <property type="evidence" value="ECO:0007669"/>
    <property type="project" value="UniProtKB-KW"/>
</dbReference>
<dbReference type="PANTHER" id="PTHR11136:SF0">
    <property type="entry name" value="DIHYDROFOLATE SYNTHETASE-RELATED"/>
    <property type="match status" value="1"/>
</dbReference>
<protein>
    <recommendedName>
        <fullName evidence="7">Mur ligase C-terminal domain-containing protein</fullName>
    </recommendedName>
</protein>
<dbReference type="GO" id="GO:0004326">
    <property type="term" value="F:tetrahydrofolylpolyglutamate synthase activity"/>
    <property type="evidence" value="ECO:0007669"/>
    <property type="project" value="InterPro"/>
</dbReference>
<keyword evidence="2" id="KW-0436">Ligase</keyword>
<accession>X0W3P9</accession>
<keyword evidence="4" id="KW-0547">Nucleotide-binding</keyword>
<evidence type="ECO:0000256" key="3">
    <source>
        <dbReference type="ARBA" id="ARBA00022723"/>
    </source>
</evidence>
<dbReference type="InterPro" id="IPR004101">
    <property type="entry name" value="Mur_ligase_C"/>
</dbReference>
<dbReference type="PANTHER" id="PTHR11136">
    <property type="entry name" value="FOLYLPOLYGLUTAMATE SYNTHASE-RELATED"/>
    <property type="match status" value="1"/>
</dbReference>
<dbReference type="GO" id="GO:0005737">
    <property type="term" value="C:cytoplasm"/>
    <property type="evidence" value="ECO:0007669"/>
    <property type="project" value="TreeGrafter"/>
</dbReference>